<dbReference type="AlphaFoldDB" id="A0AAN7PYA9"/>
<sequence>MRPHHGVIISRDRRKQNNCSGEKEEWRRIRIQLLDLDHLRFGSTGLGLSVMRGARLRNRYQLAPNADRFAADARVEATEGVRRITSETPRGMIDAF</sequence>
<dbReference type="EMBL" id="JAXIOK010000015">
    <property type="protein sequence ID" value="KAK4753800.1"/>
    <property type="molecule type" value="Genomic_DNA"/>
</dbReference>
<evidence type="ECO:0000256" key="1">
    <source>
        <dbReference type="SAM" id="MobiDB-lite"/>
    </source>
</evidence>
<comment type="caution">
    <text evidence="2">The sequence shown here is derived from an EMBL/GenBank/DDBJ whole genome shotgun (WGS) entry which is preliminary data.</text>
</comment>
<evidence type="ECO:0000313" key="2">
    <source>
        <dbReference type="EMBL" id="KAK4753800.1"/>
    </source>
</evidence>
<proteinExistence type="predicted"/>
<protein>
    <submittedName>
        <fullName evidence="2">Uncharacterized protein</fullName>
    </submittedName>
</protein>
<name>A0AAN7PYA9_9MYRT</name>
<gene>
    <name evidence="2" type="ORF">SAY87_001904</name>
</gene>
<accession>A0AAN7PYA9</accession>
<evidence type="ECO:0000313" key="3">
    <source>
        <dbReference type="Proteomes" id="UP001345219"/>
    </source>
</evidence>
<organism evidence="2 3">
    <name type="scientific">Trapa incisa</name>
    <dbReference type="NCBI Taxonomy" id="236973"/>
    <lineage>
        <taxon>Eukaryota</taxon>
        <taxon>Viridiplantae</taxon>
        <taxon>Streptophyta</taxon>
        <taxon>Embryophyta</taxon>
        <taxon>Tracheophyta</taxon>
        <taxon>Spermatophyta</taxon>
        <taxon>Magnoliopsida</taxon>
        <taxon>eudicotyledons</taxon>
        <taxon>Gunneridae</taxon>
        <taxon>Pentapetalae</taxon>
        <taxon>rosids</taxon>
        <taxon>malvids</taxon>
        <taxon>Myrtales</taxon>
        <taxon>Lythraceae</taxon>
        <taxon>Trapa</taxon>
    </lineage>
</organism>
<dbReference type="Proteomes" id="UP001345219">
    <property type="component" value="Chromosome 2"/>
</dbReference>
<reference evidence="2 3" key="1">
    <citation type="journal article" date="2023" name="Hortic Res">
        <title>Pangenome of water caltrop reveals structural variations and asymmetric subgenome divergence after allopolyploidization.</title>
        <authorList>
            <person name="Zhang X."/>
            <person name="Chen Y."/>
            <person name="Wang L."/>
            <person name="Yuan Y."/>
            <person name="Fang M."/>
            <person name="Shi L."/>
            <person name="Lu R."/>
            <person name="Comes H.P."/>
            <person name="Ma Y."/>
            <person name="Chen Y."/>
            <person name="Huang G."/>
            <person name="Zhou Y."/>
            <person name="Zheng Z."/>
            <person name="Qiu Y."/>
        </authorList>
    </citation>
    <scope>NUCLEOTIDE SEQUENCE [LARGE SCALE GENOMIC DNA]</scope>
    <source>
        <tissue evidence="2">Roots</tissue>
    </source>
</reference>
<keyword evidence="3" id="KW-1185">Reference proteome</keyword>
<feature type="region of interest" description="Disordered" evidence="1">
    <location>
        <begin position="1"/>
        <end position="21"/>
    </location>
</feature>